<evidence type="ECO:0000313" key="1">
    <source>
        <dbReference type="EMBL" id="PTR14885.1"/>
    </source>
</evidence>
<dbReference type="OrthoDB" id="7839681at2"/>
<protein>
    <recommendedName>
        <fullName evidence="3">Serine/threonine protein phosphatase</fullName>
    </recommendedName>
</protein>
<dbReference type="EMBL" id="QAOT01000015">
    <property type="protein sequence ID" value="PTR14885.1"/>
    <property type="molecule type" value="Genomic_DNA"/>
</dbReference>
<proteinExistence type="predicted"/>
<name>A0A2T5JXJ0_9RHOB</name>
<dbReference type="AlphaFoldDB" id="A0A2T5JXJ0"/>
<gene>
    <name evidence="1" type="ORF">C8J28_11528</name>
</gene>
<comment type="caution">
    <text evidence="1">The sequence shown here is derived from an EMBL/GenBank/DDBJ whole genome shotgun (WGS) entry which is preliminary data.</text>
</comment>
<evidence type="ECO:0000313" key="2">
    <source>
        <dbReference type="Proteomes" id="UP000244060"/>
    </source>
</evidence>
<accession>A0A2T5JXJ0</accession>
<dbReference type="RefSeq" id="WP_101342292.1">
    <property type="nucleotide sequence ID" value="NZ_CP090021.1"/>
</dbReference>
<dbReference type="Proteomes" id="UP000244060">
    <property type="component" value="Unassembled WGS sequence"/>
</dbReference>
<reference evidence="1 2" key="1">
    <citation type="submission" date="2018-04" db="EMBL/GenBank/DDBJ databases">
        <title>Genomic Encyclopedia of Type Strains, Phase III (KMG-III): the genomes of soil and plant-associated and newly described type strains.</title>
        <authorList>
            <person name="Whitman W."/>
        </authorList>
    </citation>
    <scope>NUCLEOTIDE SEQUENCE [LARGE SCALE GENOMIC DNA]</scope>
    <source>
        <strain evidence="1 2">KA25</strain>
    </source>
</reference>
<sequence length="252" mass="27994">MSQVDAASSSADPFAEVIRAGLCEPPVRVRPLPLPDGDQLWLKRIEDLTHRAWQRKGDMRRLLRREREAFERMAAAGLPVGTIVSGHGDWLVTRDAGANLRHLLRSSDVRTRERTAAFAAAGKALALLHSAGVTHGRPTVRAICWDGASARFISLSHWSDRRRRRRHFALDVMIFIHSCLCADRTSHDVLGVALNTYLDHAPEGTWRAVRRMAMLLAMITPAAAALRLARPASRGLNALPLALAYVTERKRP</sequence>
<keyword evidence="2" id="KW-1185">Reference proteome</keyword>
<evidence type="ECO:0008006" key="3">
    <source>
        <dbReference type="Google" id="ProtNLM"/>
    </source>
</evidence>
<organism evidence="1 2">
    <name type="scientific">Cereibacter azotoformans</name>
    <dbReference type="NCBI Taxonomy" id="43057"/>
    <lineage>
        <taxon>Bacteria</taxon>
        <taxon>Pseudomonadati</taxon>
        <taxon>Pseudomonadota</taxon>
        <taxon>Alphaproteobacteria</taxon>
        <taxon>Rhodobacterales</taxon>
        <taxon>Paracoccaceae</taxon>
        <taxon>Cereibacter</taxon>
    </lineage>
</organism>